<dbReference type="GO" id="GO:0004099">
    <property type="term" value="F:chitin deacetylase activity"/>
    <property type="evidence" value="ECO:0007669"/>
    <property type="project" value="UniProtKB-EC"/>
</dbReference>
<evidence type="ECO:0000256" key="22">
    <source>
        <dbReference type="SAM" id="MobiDB-lite"/>
    </source>
</evidence>
<evidence type="ECO:0000256" key="11">
    <source>
        <dbReference type="ARBA" id="ARBA00022801"/>
    </source>
</evidence>
<dbReference type="FunFam" id="3.20.20.370:FF:000004">
    <property type="entry name" value="Related to Chitin deacetylase"/>
    <property type="match status" value="1"/>
</dbReference>
<keyword evidence="17" id="KW-0449">Lipoprotein</keyword>
<organism evidence="24 25">
    <name type="scientific">Gigaspora rosea</name>
    <dbReference type="NCBI Taxonomy" id="44941"/>
    <lineage>
        <taxon>Eukaryota</taxon>
        <taxon>Fungi</taxon>
        <taxon>Fungi incertae sedis</taxon>
        <taxon>Mucoromycota</taxon>
        <taxon>Glomeromycotina</taxon>
        <taxon>Glomeromycetes</taxon>
        <taxon>Diversisporales</taxon>
        <taxon>Gigasporaceae</taxon>
        <taxon>Gigaspora</taxon>
    </lineage>
</organism>
<feature type="compositionally biased region" description="Low complexity" evidence="22">
    <location>
        <begin position="314"/>
        <end position="326"/>
    </location>
</feature>
<dbReference type="PANTHER" id="PTHR10587">
    <property type="entry name" value="GLYCOSYL TRANSFERASE-RELATED"/>
    <property type="match status" value="1"/>
</dbReference>
<evidence type="ECO:0000313" key="25">
    <source>
        <dbReference type="Proteomes" id="UP000266673"/>
    </source>
</evidence>
<keyword evidence="11" id="KW-0378">Hydrolase</keyword>
<sequence length="372" mass="40240">MVYPQLDQVPDPKDPMVQKWMTQYDLSGVPDLPRSNGGVINHDQPSCDNKTKIDPNQGSWTCQKYVETDDIKTCPTIGNWGVTYDDGPSSATPMLLDALDECNLKATFFVVGSRVISHPEILLNAYKKGHHIAVHTWSHPALSSLSTEEIVAELGWTMKAIKDVIGVTPIYYRPPYGDTDNRIRAITRAMRLITVLWLPDFDSNDWTLLSTPPQPISYVISTFDGWMKKFPTMSTGFIVLEHDLYNATVKAAVEVIKLAVKVQGLNMTTVAQCVGDSKPYVELGGKPSNVVNVVNSTNSTTTKPANTTATLPASAAAATSAASTPSGKPIPSSAPSKSNNAETTPSTSSGNSLVITILPMISILLTSLFALK</sequence>
<name>A0A397VXM0_9GLOM</name>
<dbReference type="AlphaFoldDB" id="A0A397VXM0"/>
<evidence type="ECO:0000256" key="13">
    <source>
        <dbReference type="ARBA" id="ARBA00023136"/>
    </source>
</evidence>
<keyword evidence="8" id="KW-0336">GPI-anchor</keyword>
<dbReference type="OrthoDB" id="407355at2759"/>
<dbReference type="InterPro" id="IPR002509">
    <property type="entry name" value="NODB_dom"/>
</dbReference>
<accession>A0A397VXM0</accession>
<keyword evidence="15" id="KW-0119">Carbohydrate metabolism</keyword>
<evidence type="ECO:0000313" key="24">
    <source>
        <dbReference type="EMBL" id="RIB24733.1"/>
    </source>
</evidence>
<comment type="caution">
    <text evidence="24">The sequence shown here is derived from an EMBL/GenBank/DDBJ whole genome shotgun (WGS) entry which is preliminary data.</text>
</comment>
<keyword evidence="10" id="KW-0732">Signal</keyword>
<dbReference type="SUPFAM" id="SSF88713">
    <property type="entry name" value="Glycoside hydrolase/deacetylase"/>
    <property type="match status" value="1"/>
</dbReference>
<keyword evidence="14" id="KW-0325">Glycoprotein</keyword>
<keyword evidence="19" id="KW-0624">Polysaccharide degradation</keyword>
<evidence type="ECO:0000256" key="19">
    <source>
        <dbReference type="ARBA" id="ARBA00023326"/>
    </source>
</evidence>
<evidence type="ECO:0000256" key="10">
    <source>
        <dbReference type="ARBA" id="ARBA00022729"/>
    </source>
</evidence>
<dbReference type="GO" id="GO:0071555">
    <property type="term" value="P:cell wall organization"/>
    <property type="evidence" value="ECO:0007669"/>
    <property type="project" value="UniProtKB-KW"/>
</dbReference>
<evidence type="ECO:0000256" key="7">
    <source>
        <dbReference type="ARBA" id="ARBA00022525"/>
    </source>
</evidence>
<keyword evidence="18" id="KW-0961">Cell wall biogenesis/degradation</keyword>
<feature type="compositionally biased region" description="Polar residues" evidence="22">
    <location>
        <begin position="333"/>
        <end position="349"/>
    </location>
</feature>
<dbReference type="EMBL" id="QKWP01000203">
    <property type="protein sequence ID" value="RIB24733.1"/>
    <property type="molecule type" value="Genomic_DNA"/>
</dbReference>
<evidence type="ECO:0000259" key="23">
    <source>
        <dbReference type="PROSITE" id="PS51677"/>
    </source>
</evidence>
<dbReference type="InterPro" id="IPR050248">
    <property type="entry name" value="Polysacc_deacetylase_ArnD"/>
</dbReference>
<dbReference type="InterPro" id="IPR011330">
    <property type="entry name" value="Glyco_hydro/deAcase_b/a-brl"/>
</dbReference>
<evidence type="ECO:0000256" key="1">
    <source>
        <dbReference type="ARBA" id="ARBA00001941"/>
    </source>
</evidence>
<keyword evidence="16" id="KW-0170">Cobalt</keyword>
<evidence type="ECO:0000256" key="2">
    <source>
        <dbReference type="ARBA" id="ARBA00004191"/>
    </source>
</evidence>
<evidence type="ECO:0000256" key="4">
    <source>
        <dbReference type="ARBA" id="ARBA00010973"/>
    </source>
</evidence>
<reference evidence="24 25" key="1">
    <citation type="submission" date="2018-06" db="EMBL/GenBank/DDBJ databases">
        <title>Comparative genomics reveals the genomic features of Rhizophagus irregularis, R. cerebriforme, R. diaphanum and Gigaspora rosea, and their symbiotic lifestyle signature.</title>
        <authorList>
            <person name="Morin E."/>
            <person name="San Clemente H."/>
            <person name="Chen E.C.H."/>
            <person name="De La Providencia I."/>
            <person name="Hainaut M."/>
            <person name="Kuo A."/>
            <person name="Kohler A."/>
            <person name="Murat C."/>
            <person name="Tang N."/>
            <person name="Roy S."/>
            <person name="Loubradou J."/>
            <person name="Henrissat B."/>
            <person name="Grigoriev I.V."/>
            <person name="Corradi N."/>
            <person name="Roux C."/>
            <person name="Martin F.M."/>
        </authorList>
    </citation>
    <scope>NUCLEOTIDE SEQUENCE [LARGE SCALE GENOMIC DNA]</scope>
    <source>
        <strain evidence="24 25">DAOM 194757</strain>
    </source>
</reference>
<evidence type="ECO:0000256" key="6">
    <source>
        <dbReference type="ARBA" id="ARBA00022512"/>
    </source>
</evidence>
<protein>
    <recommendedName>
        <fullName evidence="20">chitin deacetylase</fullName>
        <ecNumber evidence="20">3.5.1.41</ecNumber>
    </recommendedName>
</protein>
<evidence type="ECO:0000256" key="15">
    <source>
        <dbReference type="ARBA" id="ARBA00023277"/>
    </source>
</evidence>
<dbReference type="GO" id="GO:0005886">
    <property type="term" value="C:plasma membrane"/>
    <property type="evidence" value="ECO:0007669"/>
    <property type="project" value="UniProtKB-SubCell"/>
</dbReference>
<feature type="region of interest" description="Disordered" evidence="22">
    <location>
        <begin position="314"/>
        <end position="349"/>
    </location>
</feature>
<keyword evidence="12" id="KW-0146">Chitin degradation</keyword>
<feature type="domain" description="NodB homology" evidence="23">
    <location>
        <begin position="78"/>
        <end position="270"/>
    </location>
</feature>
<keyword evidence="13" id="KW-0472">Membrane</keyword>
<evidence type="ECO:0000256" key="3">
    <source>
        <dbReference type="ARBA" id="ARBA00004609"/>
    </source>
</evidence>
<evidence type="ECO:0000256" key="18">
    <source>
        <dbReference type="ARBA" id="ARBA00023316"/>
    </source>
</evidence>
<keyword evidence="9" id="KW-0479">Metal-binding</keyword>
<comment type="cofactor">
    <cofactor evidence="1">
        <name>Co(2+)</name>
        <dbReference type="ChEBI" id="CHEBI:48828"/>
    </cofactor>
</comment>
<evidence type="ECO:0000256" key="5">
    <source>
        <dbReference type="ARBA" id="ARBA00022475"/>
    </source>
</evidence>
<evidence type="ECO:0000256" key="12">
    <source>
        <dbReference type="ARBA" id="ARBA00023024"/>
    </source>
</evidence>
<dbReference type="Gene3D" id="3.20.20.370">
    <property type="entry name" value="Glycoside hydrolase/deacetylase"/>
    <property type="match status" value="1"/>
</dbReference>
<keyword evidence="5" id="KW-1003">Cell membrane</keyword>
<comment type="similarity">
    <text evidence="4">Belongs to the polysaccharide deacetylase family.</text>
</comment>
<evidence type="ECO:0000256" key="9">
    <source>
        <dbReference type="ARBA" id="ARBA00022723"/>
    </source>
</evidence>
<comment type="catalytic activity">
    <reaction evidence="21">
        <text>[(1-&gt;4)-N-acetyl-beta-D-glucosaminyl](n) + n H2O = chitosan + n acetate</text>
        <dbReference type="Rhea" id="RHEA:10464"/>
        <dbReference type="Rhea" id="RHEA-COMP:9593"/>
        <dbReference type="Rhea" id="RHEA-COMP:9597"/>
        <dbReference type="ChEBI" id="CHEBI:15377"/>
        <dbReference type="ChEBI" id="CHEBI:17029"/>
        <dbReference type="ChEBI" id="CHEBI:30089"/>
        <dbReference type="ChEBI" id="CHEBI:57704"/>
        <dbReference type="EC" id="3.5.1.41"/>
    </reaction>
    <physiologicalReaction direction="left-to-right" evidence="21">
        <dbReference type="Rhea" id="RHEA:10465"/>
    </physiologicalReaction>
</comment>
<dbReference type="GO" id="GO:0006032">
    <property type="term" value="P:chitin catabolic process"/>
    <property type="evidence" value="ECO:0007669"/>
    <property type="project" value="UniProtKB-KW"/>
</dbReference>
<keyword evidence="25" id="KW-1185">Reference proteome</keyword>
<evidence type="ECO:0000256" key="14">
    <source>
        <dbReference type="ARBA" id="ARBA00023180"/>
    </source>
</evidence>
<evidence type="ECO:0000256" key="16">
    <source>
        <dbReference type="ARBA" id="ARBA00023285"/>
    </source>
</evidence>
<keyword evidence="6" id="KW-0134">Cell wall</keyword>
<dbReference type="PROSITE" id="PS51677">
    <property type="entry name" value="NODB"/>
    <property type="match status" value="1"/>
</dbReference>
<evidence type="ECO:0000256" key="8">
    <source>
        <dbReference type="ARBA" id="ARBA00022622"/>
    </source>
</evidence>
<dbReference type="Pfam" id="PF01522">
    <property type="entry name" value="Polysacc_deac_1"/>
    <property type="match status" value="1"/>
</dbReference>
<gene>
    <name evidence="24" type="ORF">C2G38_1957489</name>
</gene>
<evidence type="ECO:0000256" key="21">
    <source>
        <dbReference type="ARBA" id="ARBA00048494"/>
    </source>
</evidence>
<dbReference type="Proteomes" id="UP000266673">
    <property type="component" value="Unassembled WGS sequence"/>
</dbReference>
<dbReference type="EC" id="3.5.1.41" evidence="20"/>
<keyword evidence="7" id="KW-0964">Secreted</keyword>
<comment type="subcellular location">
    <subcellularLocation>
        <location evidence="3">Cell membrane</location>
        <topology evidence="3">Lipid-anchor</topology>
        <topology evidence="3">GPI-anchor</topology>
    </subcellularLocation>
    <subcellularLocation>
        <location evidence="2">Secreted</location>
        <location evidence="2">Cell wall</location>
    </subcellularLocation>
</comment>
<dbReference type="STRING" id="44941.A0A397VXM0"/>
<dbReference type="GO" id="GO:0046872">
    <property type="term" value="F:metal ion binding"/>
    <property type="evidence" value="ECO:0007669"/>
    <property type="project" value="UniProtKB-KW"/>
</dbReference>
<evidence type="ECO:0000256" key="20">
    <source>
        <dbReference type="ARBA" id="ARBA00024056"/>
    </source>
</evidence>
<dbReference type="GO" id="GO:0098552">
    <property type="term" value="C:side of membrane"/>
    <property type="evidence" value="ECO:0007669"/>
    <property type="project" value="UniProtKB-KW"/>
</dbReference>
<dbReference type="GO" id="GO:0000272">
    <property type="term" value="P:polysaccharide catabolic process"/>
    <property type="evidence" value="ECO:0007669"/>
    <property type="project" value="UniProtKB-KW"/>
</dbReference>
<dbReference type="GO" id="GO:0009272">
    <property type="term" value="P:fungal-type cell wall biogenesis"/>
    <property type="evidence" value="ECO:0007669"/>
    <property type="project" value="UniProtKB-ARBA"/>
</dbReference>
<proteinExistence type="inferred from homology"/>
<evidence type="ECO:0000256" key="17">
    <source>
        <dbReference type="ARBA" id="ARBA00023288"/>
    </source>
</evidence>
<dbReference type="PANTHER" id="PTHR10587:SF133">
    <property type="entry name" value="CHITIN DEACETYLASE 1-RELATED"/>
    <property type="match status" value="1"/>
</dbReference>